<evidence type="ECO:0008006" key="2">
    <source>
        <dbReference type="Google" id="ProtNLM"/>
    </source>
</evidence>
<dbReference type="InterPro" id="IPR025638">
    <property type="entry name" value="DUF4336"/>
</dbReference>
<dbReference type="AlphaFoldDB" id="A0A7S3HKC2"/>
<dbReference type="PANTHER" id="PTHR33835">
    <property type="entry name" value="YALI0C07656P"/>
    <property type="match status" value="1"/>
</dbReference>
<sequence length="262" mass="29436">MEWIEVGPGFWNLRGSFKFLLGAVDIGTHASLIKLPSGKFLLIDTIDFSEKALRELNELTDNGTLIEAVLATHPFHTIFFGAFFKKYPNLTYYGTPRHLTRGDGVNWSKTTLLDEGLRKQWEDQGVFMRIPDGADFESPEESNHFSSVLVFHAASKTIHVDDTIMFFEKPGFVLRWVGKSDGTMEFWDLKKGLQKSEEAPLAFKTWVEQLLVDWDFDNIVTAHTGNKLGGAKAALAATLKKATPALEKLSKNAHQHGPQCKH</sequence>
<evidence type="ECO:0000313" key="1">
    <source>
        <dbReference type="EMBL" id="CAE0298124.1"/>
    </source>
</evidence>
<accession>A0A7S3HKC2</accession>
<dbReference type="SUPFAM" id="SSF56281">
    <property type="entry name" value="Metallo-hydrolase/oxidoreductase"/>
    <property type="match status" value="1"/>
</dbReference>
<gene>
    <name evidence="1" type="ORF">SELO1098_LOCUS26978</name>
</gene>
<proteinExistence type="predicted"/>
<dbReference type="PANTHER" id="PTHR33835:SF1">
    <property type="entry name" value="METALLO-BETA-LACTAMASE DOMAIN-CONTAINING PROTEIN"/>
    <property type="match status" value="1"/>
</dbReference>
<protein>
    <recommendedName>
        <fullName evidence="2">Metallo-beta-lactamase domain-containing protein</fullName>
    </recommendedName>
</protein>
<name>A0A7S3HKC2_9STRA</name>
<organism evidence="1">
    <name type="scientific">Spumella elongata</name>
    <dbReference type="NCBI Taxonomy" id="89044"/>
    <lineage>
        <taxon>Eukaryota</taxon>
        <taxon>Sar</taxon>
        <taxon>Stramenopiles</taxon>
        <taxon>Ochrophyta</taxon>
        <taxon>Chrysophyceae</taxon>
        <taxon>Chromulinales</taxon>
        <taxon>Chromulinaceae</taxon>
        <taxon>Spumella</taxon>
    </lineage>
</organism>
<reference evidence="1" key="1">
    <citation type="submission" date="2021-01" db="EMBL/GenBank/DDBJ databases">
        <authorList>
            <person name="Corre E."/>
            <person name="Pelletier E."/>
            <person name="Niang G."/>
            <person name="Scheremetjew M."/>
            <person name="Finn R."/>
            <person name="Kale V."/>
            <person name="Holt S."/>
            <person name="Cochrane G."/>
            <person name="Meng A."/>
            <person name="Brown T."/>
            <person name="Cohen L."/>
        </authorList>
    </citation>
    <scope>NUCLEOTIDE SEQUENCE</scope>
    <source>
        <strain evidence="1">CCAP 955/1</strain>
    </source>
</reference>
<dbReference type="EMBL" id="HBIC01052659">
    <property type="protein sequence ID" value="CAE0298124.1"/>
    <property type="molecule type" value="Transcribed_RNA"/>
</dbReference>
<dbReference type="InterPro" id="IPR036866">
    <property type="entry name" value="RibonucZ/Hydroxyglut_hydro"/>
</dbReference>